<dbReference type="NCBIfam" id="NF033191">
    <property type="entry name" value="JDVT-CTERM"/>
    <property type="match status" value="1"/>
</dbReference>
<keyword evidence="2" id="KW-0732">Signal</keyword>
<evidence type="ECO:0000313" key="4">
    <source>
        <dbReference type="Proteomes" id="UP001595462"/>
    </source>
</evidence>
<name>A0ABV7EWD9_9GAMM</name>
<dbReference type="RefSeq" id="WP_380691840.1">
    <property type="nucleotide sequence ID" value="NZ_JBHRSS010000010.1"/>
</dbReference>
<comment type="caution">
    <text evidence="3">The sequence shown here is derived from an EMBL/GenBank/DDBJ whole genome shotgun (WGS) entry which is preliminary data.</text>
</comment>
<protein>
    <submittedName>
        <fullName evidence="3">JDVT-CTERM domain-containing protein</fullName>
    </submittedName>
</protein>
<evidence type="ECO:0000256" key="1">
    <source>
        <dbReference type="SAM" id="MobiDB-lite"/>
    </source>
</evidence>
<keyword evidence="4" id="KW-1185">Reference proteome</keyword>
<gene>
    <name evidence="3" type="ORF">ACFOSU_20335</name>
</gene>
<sequence length="421" mass="43803">MTHGYRMRIKCLILLMGSVLGSAQAATMNVVVGDGQNEGLNNPTPVAPIGGNRGETLGQQRLIALQYAADILGSRIASAVPIRIAAQFNNMGCRLNQAQLGSAAPTISTANFAGARRSDVFYPVALANAQSGSRLSGTRDDIGAVFNSALDAGDATCLQGTTWYYGLDGARPRGQVNFISTAVHELTHGLGFVSLVALQDTSNIQAGQFPATARNGARLPDIFSSFIQDLSFANQPLWPALTDAQRRQSLTNGPNVVWSDANTSSQAATLLDAGFNQGRVMLYAPATVEPGSSISHWDTSLDPDQIMEPVATGHDGVTSGIGLSACVLEDIGWQLINGTRCPDVDSAAIAGAPDDVSRDVNTVNVAGDSGNGTARSGDDDDNNGGGGGGCTIAADARFDPLWFALLLCAAGALGLRRRRRG</sequence>
<dbReference type="SUPFAM" id="SSF55486">
    <property type="entry name" value="Metalloproteases ('zincins'), catalytic domain"/>
    <property type="match status" value="1"/>
</dbReference>
<proteinExistence type="predicted"/>
<feature type="region of interest" description="Disordered" evidence="1">
    <location>
        <begin position="365"/>
        <end position="384"/>
    </location>
</feature>
<evidence type="ECO:0000256" key="2">
    <source>
        <dbReference type="SAM" id="SignalP"/>
    </source>
</evidence>
<dbReference type="Proteomes" id="UP001595462">
    <property type="component" value="Unassembled WGS sequence"/>
</dbReference>
<reference evidence="4" key="1">
    <citation type="journal article" date="2019" name="Int. J. Syst. Evol. Microbiol.">
        <title>The Global Catalogue of Microorganisms (GCM) 10K type strain sequencing project: providing services to taxonomists for standard genome sequencing and annotation.</title>
        <authorList>
            <consortium name="The Broad Institute Genomics Platform"/>
            <consortium name="The Broad Institute Genome Sequencing Center for Infectious Disease"/>
            <person name="Wu L."/>
            <person name="Ma J."/>
        </authorList>
    </citation>
    <scope>NUCLEOTIDE SEQUENCE [LARGE SCALE GENOMIC DNA]</scope>
    <source>
        <strain evidence="4">KCTC 52640</strain>
    </source>
</reference>
<feature type="signal peptide" evidence="2">
    <location>
        <begin position="1"/>
        <end position="25"/>
    </location>
</feature>
<feature type="chain" id="PRO_5045140791" evidence="2">
    <location>
        <begin position="26"/>
        <end position="421"/>
    </location>
</feature>
<accession>A0ABV7EWD9</accession>
<dbReference type="EMBL" id="JBHRSS010000010">
    <property type="protein sequence ID" value="MFC3106229.1"/>
    <property type="molecule type" value="Genomic_DNA"/>
</dbReference>
<organism evidence="3 4">
    <name type="scientific">Salinisphaera aquimarina</name>
    <dbReference type="NCBI Taxonomy" id="2094031"/>
    <lineage>
        <taxon>Bacteria</taxon>
        <taxon>Pseudomonadati</taxon>
        <taxon>Pseudomonadota</taxon>
        <taxon>Gammaproteobacteria</taxon>
        <taxon>Salinisphaerales</taxon>
        <taxon>Salinisphaeraceae</taxon>
        <taxon>Salinisphaera</taxon>
    </lineage>
</organism>
<evidence type="ECO:0000313" key="3">
    <source>
        <dbReference type="EMBL" id="MFC3106229.1"/>
    </source>
</evidence>